<dbReference type="RefSeq" id="WP_112880983.1">
    <property type="nucleotide sequence ID" value="NZ_QLUW01000001.1"/>
</dbReference>
<keyword evidence="1" id="KW-1133">Transmembrane helix</keyword>
<keyword evidence="1" id="KW-0472">Membrane</keyword>
<evidence type="ECO:0000256" key="1">
    <source>
        <dbReference type="SAM" id="Phobius"/>
    </source>
</evidence>
<name>A0A328U5H3_9BACL</name>
<dbReference type="AlphaFoldDB" id="A0A328U5H3"/>
<protein>
    <submittedName>
        <fullName evidence="2">DUF4321 domain-containing protein</fullName>
    </submittedName>
</protein>
<keyword evidence="1" id="KW-0812">Transmembrane</keyword>
<sequence length="80" mass="8942">MKKNIWVLLLFILIGLLTGALASRWLSQVPGLSFLTKTSPVVWSPAADLLVLSYSFTLKIELSLLSIIGLIIAIWLYRKL</sequence>
<dbReference type="Pfam" id="PF14209">
    <property type="entry name" value="DUF4321"/>
    <property type="match status" value="1"/>
</dbReference>
<gene>
    <name evidence="2" type="ORF">DL346_05230</name>
</gene>
<dbReference type="OrthoDB" id="2974387at2"/>
<evidence type="ECO:0000313" key="2">
    <source>
        <dbReference type="EMBL" id="RAP77860.1"/>
    </source>
</evidence>
<feature type="transmembrane region" description="Helical" evidence="1">
    <location>
        <begin position="56"/>
        <end position="77"/>
    </location>
</feature>
<accession>A0A328U5H3</accession>
<keyword evidence="3" id="KW-1185">Reference proteome</keyword>
<dbReference type="Proteomes" id="UP000249260">
    <property type="component" value="Unassembled WGS sequence"/>
</dbReference>
<proteinExistence type="predicted"/>
<dbReference type="InterPro" id="IPR025470">
    <property type="entry name" value="DUF4321"/>
</dbReference>
<comment type="caution">
    <text evidence="2">The sequence shown here is derived from an EMBL/GenBank/DDBJ whole genome shotgun (WGS) entry which is preliminary data.</text>
</comment>
<organism evidence="2 3">
    <name type="scientific">Paenibacillus montanisoli</name>
    <dbReference type="NCBI Taxonomy" id="2081970"/>
    <lineage>
        <taxon>Bacteria</taxon>
        <taxon>Bacillati</taxon>
        <taxon>Bacillota</taxon>
        <taxon>Bacilli</taxon>
        <taxon>Bacillales</taxon>
        <taxon>Paenibacillaceae</taxon>
        <taxon>Paenibacillus</taxon>
    </lineage>
</organism>
<reference evidence="2 3" key="1">
    <citation type="submission" date="2018-06" db="EMBL/GenBank/DDBJ databases">
        <title>Paenibacillus montanisoli sp. nov., isolated from mountain area soil.</title>
        <authorList>
            <person name="Wu M."/>
        </authorList>
    </citation>
    <scope>NUCLEOTIDE SEQUENCE [LARGE SCALE GENOMIC DNA]</scope>
    <source>
        <strain evidence="2 3">RA17</strain>
    </source>
</reference>
<evidence type="ECO:0000313" key="3">
    <source>
        <dbReference type="Proteomes" id="UP000249260"/>
    </source>
</evidence>
<dbReference type="EMBL" id="QLUW01000001">
    <property type="protein sequence ID" value="RAP77860.1"/>
    <property type="molecule type" value="Genomic_DNA"/>
</dbReference>